<keyword evidence="3" id="KW-1185">Reference proteome</keyword>
<evidence type="ECO:0000313" key="3">
    <source>
        <dbReference type="Proteomes" id="UP001163046"/>
    </source>
</evidence>
<reference evidence="2" key="1">
    <citation type="submission" date="2023-01" db="EMBL/GenBank/DDBJ databases">
        <title>Genome assembly of the deep-sea coral Lophelia pertusa.</title>
        <authorList>
            <person name="Herrera S."/>
            <person name="Cordes E."/>
        </authorList>
    </citation>
    <scope>NUCLEOTIDE SEQUENCE</scope>
    <source>
        <strain evidence="2">USNM1676648</strain>
        <tissue evidence="2">Polyp</tissue>
    </source>
</reference>
<organism evidence="2 3">
    <name type="scientific">Desmophyllum pertusum</name>
    <dbReference type="NCBI Taxonomy" id="174260"/>
    <lineage>
        <taxon>Eukaryota</taxon>
        <taxon>Metazoa</taxon>
        <taxon>Cnidaria</taxon>
        <taxon>Anthozoa</taxon>
        <taxon>Hexacorallia</taxon>
        <taxon>Scleractinia</taxon>
        <taxon>Caryophylliina</taxon>
        <taxon>Caryophylliidae</taxon>
        <taxon>Desmophyllum</taxon>
    </lineage>
</organism>
<evidence type="ECO:0000313" key="2">
    <source>
        <dbReference type="EMBL" id="KAJ7386693.1"/>
    </source>
</evidence>
<dbReference type="PANTHER" id="PTHR46989:SF3">
    <property type="entry name" value="USPA DOMAIN-CONTAINING PROTEIN"/>
    <property type="match status" value="1"/>
</dbReference>
<dbReference type="Gene3D" id="3.40.50.620">
    <property type="entry name" value="HUPs"/>
    <property type="match status" value="1"/>
</dbReference>
<dbReference type="InterPro" id="IPR006015">
    <property type="entry name" value="Universal_stress_UspA"/>
</dbReference>
<dbReference type="OrthoDB" id="843225at2759"/>
<feature type="domain" description="UspA" evidence="1">
    <location>
        <begin position="7"/>
        <end position="153"/>
    </location>
</feature>
<protein>
    <recommendedName>
        <fullName evidence="1">UspA domain-containing protein</fullName>
    </recommendedName>
</protein>
<dbReference type="Pfam" id="PF00582">
    <property type="entry name" value="Usp"/>
    <property type="match status" value="1"/>
</dbReference>
<name>A0A9W9ZTD2_9CNID</name>
<accession>A0A9W9ZTD2</accession>
<evidence type="ECO:0000259" key="1">
    <source>
        <dbReference type="Pfam" id="PF00582"/>
    </source>
</evidence>
<dbReference type="Proteomes" id="UP001163046">
    <property type="component" value="Unassembled WGS sequence"/>
</dbReference>
<dbReference type="EMBL" id="MU825875">
    <property type="protein sequence ID" value="KAJ7386693.1"/>
    <property type="molecule type" value="Genomic_DNA"/>
</dbReference>
<dbReference type="CDD" id="cd23659">
    <property type="entry name" value="USP_At3g01520-like"/>
    <property type="match status" value="1"/>
</dbReference>
<proteinExistence type="predicted"/>
<dbReference type="SUPFAM" id="SSF52402">
    <property type="entry name" value="Adenine nucleotide alpha hydrolases-like"/>
    <property type="match status" value="1"/>
</dbReference>
<sequence length="155" mass="17335">MSSGNVIIIPVDGSKNSDRAVNWYLEHFHLKGDRVVFVHAFDPPPMQSAKHTSVDFKNSYDEWCVIIQKAQDKARCLLKEYDQKFESLKGQLSYKMIHDSGSPGDVIVNYSKKENGTSIVMGCRGLGKIRRTLLGSVSDYVVRHSNIPVVVVPPA</sequence>
<comment type="caution">
    <text evidence="2">The sequence shown here is derived from an EMBL/GenBank/DDBJ whole genome shotgun (WGS) entry which is preliminary data.</text>
</comment>
<dbReference type="AlphaFoldDB" id="A0A9W9ZTD2"/>
<dbReference type="PRINTS" id="PR01438">
    <property type="entry name" value="UNVRSLSTRESS"/>
</dbReference>
<gene>
    <name evidence="2" type="ORF">OS493_006702</name>
</gene>
<dbReference type="InterPro" id="IPR014729">
    <property type="entry name" value="Rossmann-like_a/b/a_fold"/>
</dbReference>
<dbReference type="PANTHER" id="PTHR46989">
    <property type="entry name" value="USP DOMAIN-CONTAINING PROTEIN"/>
    <property type="match status" value="1"/>
</dbReference>
<dbReference type="InterPro" id="IPR006016">
    <property type="entry name" value="UspA"/>
</dbReference>